<dbReference type="AlphaFoldDB" id="A0A5C6BI84"/>
<keyword evidence="2" id="KW-0732">Signal</keyword>
<dbReference type="InterPro" id="IPR051236">
    <property type="entry name" value="HAT_RTT109-like"/>
</dbReference>
<reference evidence="3 4" key="1">
    <citation type="submission" date="2019-02" db="EMBL/GenBank/DDBJ databases">
        <title>Deep-cultivation of Planctomycetes and their phenomic and genomic characterization uncovers novel biology.</title>
        <authorList>
            <person name="Wiegand S."/>
            <person name="Jogler M."/>
            <person name="Boedeker C."/>
            <person name="Pinto D."/>
            <person name="Vollmers J."/>
            <person name="Rivas-Marin E."/>
            <person name="Kohn T."/>
            <person name="Peeters S.H."/>
            <person name="Heuer A."/>
            <person name="Rast P."/>
            <person name="Oberbeckmann S."/>
            <person name="Bunk B."/>
            <person name="Jeske O."/>
            <person name="Meyerdierks A."/>
            <person name="Storesund J.E."/>
            <person name="Kallscheuer N."/>
            <person name="Luecker S."/>
            <person name="Lage O.M."/>
            <person name="Pohl T."/>
            <person name="Merkel B.J."/>
            <person name="Hornburger P."/>
            <person name="Mueller R.-W."/>
            <person name="Bruemmer F."/>
            <person name="Labrenz M."/>
            <person name="Spormann A.M."/>
            <person name="Op Den Camp H."/>
            <person name="Overmann J."/>
            <person name="Amann R."/>
            <person name="Jetten M.S.M."/>
            <person name="Mascher T."/>
            <person name="Medema M.H."/>
            <person name="Devos D.P."/>
            <person name="Kaster A.-K."/>
            <person name="Ovreas L."/>
            <person name="Rohde M."/>
            <person name="Galperin M.Y."/>
            <person name="Jogler C."/>
        </authorList>
    </citation>
    <scope>NUCLEOTIDE SEQUENCE [LARGE SCALE GENOMIC DNA]</scope>
    <source>
        <strain evidence="3 4">CA54</strain>
    </source>
</reference>
<proteinExistence type="predicted"/>
<dbReference type="Gene3D" id="3.20.20.190">
    <property type="entry name" value="Phosphatidylinositol (PI) phosphodiesterase"/>
    <property type="match status" value="1"/>
</dbReference>
<dbReference type="CDD" id="cd08577">
    <property type="entry name" value="PI-PLCc_GDPD_SF_unchar3"/>
    <property type="match status" value="1"/>
</dbReference>
<dbReference type="GO" id="GO:0006629">
    <property type="term" value="P:lipid metabolic process"/>
    <property type="evidence" value="ECO:0007669"/>
    <property type="project" value="InterPro"/>
</dbReference>
<dbReference type="PANTHER" id="PTHR31571:SF1">
    <property type="entry name" value="ALTERED INHERITANCE OF MITOCHONDRIA PROTEIN 6"/>
    <property type="match status" value="1"/>
</dbReference>
<dbReference type="Pfam" id="PF13653">
    <property type="entry name" value="GDPD_2"/>
    <property type="match status" value="1"/>
</dbReference>
<sequence precursor="true">MFRIAFFSCLLLLGADCAAAADQVTPLPQAHAHNDYHHDVPLGDALKHGFCSVEADVFLVDGELLVGHSRDELKAERTLEKLYLTPLKERIKNNGGRVYRDGPEFTLLIDFKNDGKRTYAALRNLLKKYAPMLTSITDDQIQRGAVTIVISGDRPQKVIAADKMRHAGIDGRLSDLDSKAPAHLMPMISDRWGAHFRWQGKGDIPAAEKQKFDTIVKKAHTAGRTVRFWATPENPQVWQLLFDAGVDHINTDDLAGLQTFLLKQPEQK</sequence>
<evidence type="ECO:0000313" key="3">
    <source>
        <dbReference type="EMBL" id="TWU11251.1"/>
    </source>
</evidence>
<dbReference type="RefSeq" id="WP_146368883.1">
    <property type="nucleotide sequence ID" value="NZ_SJPP01000001.1"/>
</dbReference>
<feature type="signal peptide" evidence="2">
    <location>
        <begin position="1"/>
        <end position="20"/>
    </location>
</feature>
<dbReference type="Proteomes" id="UP000320735">
    <property type="component" value="Unassembled WGS sequence"/>
</dbReference>
<gene>
    <name evidence="3" type="ORF">CA54_00550</name>
</gene>
<dbReference type="OrthoDB" id="9794455at2"/>
<protein>
    <recommendedName>
        <fullName evidence="1">Altered inheritance of mitochondria protein 6</fullName>
    </recommendedName>
</protein>
<dbReference type="InterPro" id="IPR039559">
    <property type="entry name" value="AIM6_PI-PLC-like_dom"/>
</dbReference>
<dbReference type="GO" id="GO:0008081">
    <property type="term" value="F:phosphoric diester hydrolase activity"/>
    <property type="evidence" value="ECO:0007669"/>
    <property type="project" value="InterPro"/>
</dbReference>
<name>A0A5C6BI84_9PLAN</name>
<dbReference type="InterPro" id="IPR017946">
    <property type="entry name" value="PLC-like_Pdiesterase_TIM-brl"/>
</dbReference>
<dbReference type="EMBL" id="SJPP01000001">
    <property type="protein sequence ID" value="TWU11251.1"/>
    <property type="molecule type" value="Genomic_DNA"/>
</dbReference>
<evidence type="ECO:0000256" key="2">
    <source>
        <dbReference type="SAM" id="SignalP"/>
    </source>
</evidence>
<dbReference type="SUPFAM" id="SSF51695">
    <property type="entry name" value="PLC-like phosphodiesterases"/>
    <property type="match status" value="1"/>
</dbReference>
<keyword evidence="4" id="KW-1185">Reference proteome</keyword>
<organism evidence="3 4">
    <name type="scientific">Symmachiella macrocystis</name>
    <dbReference type="NCBI Taxonomy" id="2527985"/>
    <lineage>
        <taxon>Bacteria</taxon>
        <taxon>Pseudomonadati</taxon>
        <taxon>Planctomycetota</taxon>
        <taxon>Planctomycetia</taxon>
        <taxon>Planctomycetales</taxon>
        <taxon>Planctomycetaceae</taxon>
        <taxon>Symmachiella</taxon>
    </lineage>
</organism>
<accession>A0A5C6BI84</accession>
<evidence type="ECO:0000256" key="1">
    <source>
        <dbReference type="ARBA" id="ARBA00014286"/>
    </source>
</evidence>
<evidence type="ECO:0000313" key="4">
    <source>
        <dbReference type="Proteomes" id="UP000320735"/>
    </source>
</evidence>
<dbReference type="PANTHER" id="PTHR31571">
    <property type="entry name" value="ALTERED INHERITANCE OF MITOCHONDRIA PROTEIN 6"/>
    <property type="match status" value="1"/>
</dbReference>
<feature type="chain" id="PRO_5022865474" description="Altered inheritance of mitochondria protein 6" evidence="2">
    <location>
        <begin position="21"/>
        <end position="268"/>
    </location>
</feature>
<comment type="caution">
    <text evidence="3">The sequence shown here is derived from an EMBL/GenBank/DDBJ whole genome shotgun (WGS) entry which is preliminary data.</text>
</comment>